<gene>
    <name evidence="2" type="ORF">ALAG00032_LOCUS14616</name>
</gene>
<feature type="region of interest" description="Disordered" evidence="1">
    <location>
        <begin position="289"/>
        <end position="330"/>
    </location>
</feature>
<dbReference type="AlphaFoldDB" id="A0A7S3NR22"/>
<sequence>MYGGGWRIQPPPPGGGMPQQEMGPPGVMQTNVFPSCYLCLKLITDARDVPVRDEDGLISVIIRMATFPGSRLAACPPPHARLCRPCYDHLKRLKEESIVSKKLLERVRLMVWPFWGQISIGARRPASPPLCPGMSNAAGIDPNVRRRLVRNLSPETVARVETAIIQYIELNNELHRDLHGRDFVSELSSEERLQQLSPELRSVLLKPQSAPTRPHQQRKQKQQRASVLNFAAGGPSENDTNHGRSVSINPQSTFIQPIPNPHGGYVDAHLYGTPSTANTPFTNFYHQQQQHFDDEDTSQRRIRDSRASIQSAVSDDEYYNSHQPPYHTGVAPRHQAYYQRARTVNQQPSDDTSTAATLLGNLAAAQYQSQYMTQQAQQPQAQQQHAQQHQYPHPIMVQFQPGSANFSPASSFVFAGAAPHGTAFAGQYIHPSSTSNAFPQSPSVQNGQSNKAASPQSHNHVKSDSNGGTETE</sequence>
<accession>A0A7S3NR22</accession>
<reference evidence="2" key="1">
    <citation type="submission" date="2021-01" db="EMBL/GenBank/DDBJ databases">
        <authorList>
            <person name="Corre E."/>
            <person name="Pelletier E."/>
            <person name="Niang G."/>
            <person name="Scheremetjew M."/>
            <person name="Finn R."/>
            <person name="Kale V."/>
            <person name="Holt S."/>
            <person name="Cochrane G."/>
            <person name="Meng A."/>
            <person name="Brown T."/>
            <person name="Cohen L."/>
        </authorList>
    </citation>
    <scope>NUCLEOTIDE SEQUENCE</scope>
    <source>
        <strain evidence="2">CCMP1510</strain>
    </source>
</reference>
<proteinExistence type="predicted"/>
<organism evidence="2">
    <name type="scientific">Aureoumbra lagunensis</name>
    <dbReference type="NCBI Taxonomy" id="44058"/>
    <lineage>
        <taxon>Eukaryota</taxon>
        <taxon>Sar</taxon>
        <taxon>Stramenopiles</taxon>
        <taxon>Ochrophyta</taxon>
        <taxon>Pelagophyceae</taxon>
        <taxon>Pelagomonadales</taxon>
        <taxon>Aureoumbra</taxon>
    </lineage>
</organism>
<feature type="compositionally biased region" description="Basic and acidic residues" evidence="1">
    <location>
        <begin position="297"/>
        <end position="306"/>
    </location>
</feature>
<feature type="region of interest" description="Disordered" evidence="1">
    <location>
        <begin position="1"/>
        <end position="25"/>
    </location>
</feature>
<dbReference type="EMBL" id="HBIJ01022398">
    <property type="protein sequence ID" value="CAE0373814.1"/>
    <property type="molecule type" value="Transcribed_RNA"/>
</dbReference>
<protein>
    <submittedName>
        <fullName evidence="2">Uncharacterized protein</fullName>
    </submittedName>
</protein>
<evidence type="ECO:0000313" key="2">
    <source>
        <dbReference type="EMBL" id="CAE0373814.1"/>
    </source>
</evidence>
<name>A0A7S3NR22_9STRA</name>
<evidence type="ECO:0000256" key="1">
    <source>
        <dbReference type="SAM" id="MobiDB-lite"/>
    </source>
</evidence>
<feature type="region of interest" description="Disordered" evidence="1">
    <location>
        <begin position="434"/>
        <end position="472"/>
    </location>
</feature>